<accession>A0A3L6VPF6</accession>
<dbReference type="Proteomes" id="UP000275652">
    <property type="component" value="Unassembled WGS sequence"/>
</dbReference>
<evidence type="ECO:0000313" key="2">
    <source>
        <dbReference type="EMBL" id="RHY89463.1"/>
    </source>
</evidence>
<dbReference type="AlphaFoldDB" id="A0A3L6VPF6"/>
<protein>
    <submittedName>
        <fullName evidence="2">Uncharacterized protein</fullName>
    </submittedName>
</protein>
<dbReference type="Proteomes" id="UP000285430">
    <property type="component" value="Unassembled WGS sequence"/>
</dbReference>
<organism evidence="2 7">
    <name type="scientific">Aphanomyces astaci</name>
    <name type="common">Crayfish plague agent</name>
    <dbReference type="NCBI Taxonomy" id="112090"/>
    <lineage>
        <taxon>Eukaryota</taxon>
        <taxon>Sar</taxon>
        <taxon>Stramenopiles</taxon>
        <taxon>Oomycota</taxon>
        <taxon>Saprolegniomycetes</taxon>
        <taxon>Saprolegniales</taxon>
        <taxon>Verrucalvaceae</taxon>
        <taxon>Aphanomyces</taxon>
    </lineage>
</organism>
<reference evidence="4 5" key="1">
    <citation type="journal article" date="2018" name="J. Invertebr. Pathol.">
        <title>New genotyping method for the causative agent of crayfish plague (Aphanomyces astaci) based on whole genome data.</title>
        <authorList>
            <person name="Minardi D."/>
            <person name="Studholme D.J."/>
            <person name="van der Giezen M."/>
            <person name="Pretto T."/>
            <person name="Oidtmann B."/>
        </authorList>
    </citation>
    <scope>NUCLEOTIDE SEQUENCE [LARGE SCALE GENOMIC DNA]</scope>
    <source>
        <strain evidence="4 5">KB13</strain>
    </source>
</reference>
<gene>
    <name evidence="4" type="ORF">DYB28_009022</name>
    <name evidence="2" type="ORF">DYB35_009216</name>
    <name evidence="3" type="ORF">DYB37_009644</name>
</gene>
<dbReference type="EMBL" id="QUTH01004817">
    <property type="protein sequence ID" value="RHZ12070.1"/>
    <property type="molecule type" value="Genomic_DNA"/>
</dbReference>
<evidence type="ECO:0000313" key="7">
    <source>
        <dbReference type="Proteomes" id="UP000285712"/>
    </source>
</evidence>
<evidence type="ECO:0000313" key="6">
    <source>
        <dbReference type="Proteomes" id="UP000285430"/>
    </source>
</evidence>
<proteinExistence type="predicted"/>
<reference evidence="6 7" key="2">
    <citation type="submission" date="2018-08" db="EMBL/GenBank/DDBJ databases">
        <title>Aphanomyces genome sequencing and annotation.</title>
        <authorList>
            <person name="Minardi D."/>
            <person name="Oidtmann B."/>
            <person name="Van Der Giezen M."/>
            <person name="Studholme D.J."/>
        </authorList>
    </citation>
    <scope>NUCLEOTIDE SEQUENCE [LARGE SCALE GENOMIC DNA]</scope>
    <source>
        <strain evidence="3 6">Da</strain>
        <strain evidence="2 7">Sv</strain>
    </source>
</reference>
<evidence type="ECO:0000313" key="5">
    <source>
        <dbReference type="Proteomes" id="UP000275652"/>
    </source>
</evidence>
<dbReference type="EMBL" id="QUTG01003998">
    <property type="protein sequence ID" value="RHY89463.1"/>
    <property type="molecule type" value="Genomic_DNA"/>
</dbReference>
<name>A0A3L6VPF6_APHAT</name>
<dbReference type="EMBL" id="QUTI01017688">
    <property type="protein sequence ID" value="RLO10593.1"/>
    <property type="molecule type" value="Genomic_DNA"/>
</dbReference>
<evidence type="ECO:0000313" key="4">
    <source>
        <dbReference type="EMBL" id="RLO10593.1"/>
    </source>
</evidence>
<sequence>MDFQIVQHINMSNSLRFLNLAAMDFMHELKLNAIEVLLKKLRAQEFHDVRLRSKHQELEVKQQTPCRRRTVTGKRQVATLIMEVEAIDAVVACVQDALHVGRLLELQSPEVRPLQQRVGKSMSLPWTSGMRGDRQGRE</sequence>
<feature type="region of interest" description="Disordered" evidence="1">
    <location>
        <begin position="116"/>
        <end position="138"/>
    </location>
</feature>
<evidence type="ECO:0000256" key="1">
    <source>
        <dbReference type="SAM" id="MobiDB-lite"/>
    </source>
</evidence>
<dbReference type="Proteomes" id="UP000285712">
    <property type="component" value="Unassembled WGS sequence"/>
</dbReference>
<comment type="caution">
    <text evidence="2">The sequence shown here is derived from an EMBL/GenBank/DDBJ whole genome shotgun (WGS) entry which is preliminary data.</text>
</comment>
<evidence type="ECO:0000313" key="3">
    <source>
        <dbReference type="EMBL" id="RHZ12070.1"/>
    </source>
</evidence>